<name>A0A7J6TEP8_PEROL</name>
<reference evidence="9 10" key="1">
    <citation type="submission" date="2020-04" db="EMBL/GenBank/DDBJ databases">
        <title>Perkinsus olseni comparative genomics.</title>
        <authorList>
            <person name="Bogema D.R."/>
        </authorList>
    </citation>
    <scope>NUCLEOTIDE SEQUENCE [LARGE SCALE GENOMIC DNA]</scope>
    <source>
        <strain evidence="9 10">ATCC PRA-207</strain>
    </source>
</reference>
<dbReference type="GO" id="GO:0003899">
    <property type="term" value="F:DNA-directed RNA polymerase activity"/>
    <property type="evidence" value="ECO:0007669"/>
    <property type="project" value="UniProtKB-EC"/>
</dbReference>
<organism evidence="9 10">
    <name type="scientific">Perkinsus olseni</name>
    <name type="common">Perkinsus atlanticus</name>
    <dbReference type="NCBI Taxonomy" id="32597"/>
    <lineage>
        <taxon>Eukaryota</taxon>
        <taxon>Sar</taxon>
        <taxon>Alveolata</taxon>
        <taxon>Perkinsozoa</taxon>
        <taxon>Perkinsea</taxon>
        <taxon>Perkinsida</taxon>
        <taxon>Perkinsidae</taxon>
        <taxon>Perkinsus</taxon>
    </lineage>
</organism>
<evidence type="ECO:0000256" key="2">
    <source>
        <dbReference type="ARBA" id="ARBA00012418"/>
    </source>
</evidence>
<gene>
    <name evidence="9" type="ORF">FOZ63_026469</name>
</gene>
<dbReference type="InterPro" id="IPR046950">
    <property type="entry name" value="DNA-dir_Rpol_C_phage-type"/>
</dbReference>
<accession>A0A7J6TEP8</accession>
<dbReference type="Gene3D" id="3.30.70.370">
    <property type="match status" value="1"/>
</dbReference>
<dbReference type="GO" id="GO:0003677">
    <property type="term" value="F:DNA binding"/>
    <property type="evidence" value="ECO:0007669"/>
    <property type="project" value="InterPro"/>
</dbReference>
<evidence type="ECO:0000259" key="8">
    <source>
        <dbReference type="Pfam" id="PF00940"/>
    </source>
</evidence>
<dbReference type="OMA" id="RRIHCYE"/>
<keyword evidence="6" id="KW-0804">Transcription</keyword>
<comment type="caution">
    <text evidence="9">The sequence shown here is derived from an EMBL/GenBank/DDBJ whole genome shotgun (WGS) entry which is preliminary data.</text>
</comment>
<dbReference type="Proteomes" id="UP000553632">
    <property type="component" value="Unassembled WGS sequence"/>
</dbReference>
<sequence length="154" mass="17352">MPCRQPYRAQACVDVSLQTSAVTGTNGTMQRFVKVNVESDDMPVSKTKQRMGFPPNFVHSLDGTHMLLTAEECTKHGLAFAAVHDSYWTHACDVDEMNVVIRDMFVKLHSEPILDNLYRDLSIMLGVNSFLLPELPGRGNLQLDRVKESAFFFD</sequence>
<dbReference type="PANTHER" id="PTHR10102">
    <property type="entry name" value="DNA-DIRECTED RNA POLYMERASE, MITOCHONDRIAL"/>
    <property type="match status" value="1"/>
</dbReference>
<evidence type="ECO:0000313" key="10">
    <source>
        <dbReference type="Proteomes" id="UP000553632"/>
    </source>
</evidence>
<keyword evidence="10" id="KW-1185">Reference proteome</keyword>
<comment type="catalytic activity">
    <reaction evidence="7">
        <text>RNA(n) + a ribonucleoside 5'-triphosphate = RNA(n+1) + diphosphate</text>
        <dbReference type="Rhea" id="RHEA:21248"/>
        <dbReference type="Rhea" id="RHEA-COMP:14527"/>
        <dbReference type="Rhea" id="RHEA-COMP:17342"/>
        <dbReference type="ChEBI" id="CHEBI:33019"/>
        <dbReference type="ChEBI" id="CHEBI:61557"/>
        <dbReference type="ChEBI" id="CHEBI:140395"/>
        <dbReference type="EC" id="2.7.7.6"/>
    </reaction>
</comment>
<evidence type="ECO:0000256" key="3">
    <source>
        <dbReference type="ARBA" id="ARBA00022478"/>
    </source>
</evidence>
<keyword evidence="5" id="KW-0548">Nucleotidyltransferase</keyword>
<dbReference type="PANTHER" id="PTHR10102:SF0">
    <property type="entry name" value="DNA-DIRECTED RNA POLYMERASE, MITOCHONDRIAL"/>
    <property type="match status" value="1"/>
</dbReference>
<dbReference type="SUPFAM" id="SSF56672">
    <property type="entry name" value="DNA/RNA polymerases"/>
    <property type="match status" value="1"/>
</dbReference>
<evidence type="ECO:0000256" key="4">
    <source>
        <dbReference type="ARBA" id="ARBA00022679"/>
    </source>
</evidence>
<evidence type="ECO:0000256" key="1">
    <source>
        <dbReference type="ARBA" id="ARBA00009493"/>
    </source>
</evidence>
<dbReference type="EMBL" id="JABANO010011266">
    <property type="protein sequence ID" value="KAF4743758.1"/>
    <property type="molecule type" value="Genomic_DNA"/>
</dbReference>
<dbReference type="GO" id="GO:0006390">
    <property type="term" value="P:mitochondrial transcription"/>
    <property type="evidence" value="ECO:0007669"/>
    <property type="project" value="TreeGrafter"/>
</dbReference>
<comment type="similarity">
    <text evidence="1">Belongs to the phage and mitochondrial RNA polymerase family.</text>
</comment>
<feature type="domain" description="DNA-directed RNA polymerase C-terminal" evidence="8">
    <location>
        <begin position="1"/>
        <end position="122"/>
    </location>
</feature>
<evidence type="ECO:0000256" key="5">
    <source>
        <dbReference type="ARBA" id="ARBA00022695"/>
    </source>
</evidence>
<dbReference type="GO" id="GO:0034245">
    <property type="term" value="C:mitochondrial DNA-directed RNA polymerase complex"/>
    <property type="evidence" value="ECO:0007669"/>
    <property type="project" value="TreeGrafter"/>
</dbReference>
<evidence type="ECO:0000256" key="6">
    <source>
        <dbReference type="ARBA" id="ARBA00023163"/>
    </source>
</evidence>
<dbReference type="Pfam" id="PF00940">
    <property type="entry name" value="RNA_pol"/>
    <property type="match status" value="1"/>
</dbReference>
<keyword evidence="4" id="KW-0808">Transferase</keyword>
<proteinExistence type="inferred from homology"/>
<keyword evidence="3" id="KW-0240">DNA-directed RNA polymerase</keyword>
<evidence type="ECO:0000256" key="7">
    <source>
        <dbReference type="ARBA" id="ARBA00048552"/>
    </source>
</evidence>
<evidence type="ECO:0000313" key="9">
    <source>
        <dbReference type="EMBL" id="KAF4743758.1"/>
    </source>
</evidence>
<dbReference type="AlphaFoldDB" id="A0A7J6TEP8"/>
<dbReference type="InterPro" id="IPR002092">
    <property type="entry name" value="DNA-dir_Rpol_phage-type"/>
</dbReference>
<dbReference type="EC" id="2.7.7.6" evidence="2"/>
<dbReference type="InterPro" id="IPR043502">
    <property type="entry name" value="DNA/RNA_pol_sf"/>
</dbReference>
<protein>
    <recommendedName>
        <fullName evidence="2">DNA-directed RNA polymerase</fullName>
        <ecNumber evidence="2">2.7.7.6</ecNumber>
    </recommendedName>
</protein>